<gene>
    <name evidence="5" type="ORF">COW11_01790</name>
</gene>
<evidence type="ECO:0000313" key="5">
    <source>
        <dbReference type="EMBL" id="PIW66710.1"/>
    </source>
</evidence>
<evidence type="ECO:0000256" key="3">
    <source>
        <dbReference type="SAM" id="Phobius"/>
    </source>
</evidence>
<feature type="transmembrane region" description="Helical" evidence="3">
    <location>
        <begin position="304"/>
        <end position="324"/>
    </location>
</feature>
<keyword evidence="2 5" id="KW-0413">Isomerase</keyword>
<dbReference type="NCBIfam" id="NF006426">
    <property type="entry name" value="PRK08674.1-6"/>
    <property type="match status" value="1"/>
</dbReference>
<evidence type="ECO:0000313" key="6">
    <source>
        <dbReference type="Proteomes" id="UP000231267"/>
    </source>
</evidence>
<keyword evidence="3" id="KW-0812">Transmembrane</keyword>
<dbReference type="GO" id="GO:0004347">
    <property type="term" value="F:glucose-6-phosphate isomerase activity"/>
    <property type="evidence" value="ECO:0007669"/>
    <property type="project" value="InterPro"/>
</dbReference>
<sequence>MIDLSDIKSIRKLDRSNMLDILLGLPGQCRDAAKIAARIDLPGQYKPYIFDNVFFTGLGGSAIGGDIVKTYLSADISAPVIVNRNYDIPAFVGKKTLAFVCSYSGNTEETISAYGRIKKTGAKIIAITSGGRLKTICKQDKIPCILIPAGIPPRTAIGYMSVIPLVVLSRIGLIKNQANQLKEAIGVLAGFKNNIAKNIAKKIYNKFVIIYAAEDFLGGVATRWRQELEENSKILCLSGLFPEMNHNEITGWEDVRHISKDFAVIFLRDKSEHSRVSRRIEISKELIRRKTKNIIEVRSTGKSLLARTFSLIYTGAFVSFYLAMLNNVDPTPVNNVTYLKKKLARKK</sequence>
<dbReference type="AlphaFoldDB" id="A0A2J0LKY6"/>
<dbReference type="SUPFAM" id="SSF53697">
    <property type="entry name" value="SIS domain"/>
    <property type="match status" value="1"/>
</dbReference>
<feature type="domain" description="SIS" evidence="4">
    <location>
        <begin position="35"/>
        <end position="178"/>
    </location>
</feature>
<dbReference type="GO" id="GO:0097367">
    <property type="term" value="F:carbohydrate derivative binding"/>
    <property type="evidence" value="ECO:0007669"/>
    <property type="project" value="InterPro"/>
</dbReference>
<dbReference type="CDD" id="cd05637">
    <property type="entry name" value="SIS_PGI_PMI_2"/>
    <property type="match status" value="1"/>
</dbReference>
<keyword evidence="3" id="KW-1133">Transmembrane helix</keyword>
<dbReference type="GO" id="GO:0004476">
    <property type="term" value="F:mannose-6-phosphate isomerase activity"/>
    <property type="evidence" value="ECO:0007669"/>
    <property type="project" value="InterPro"/>
</dbReference>
<dbReference type="InterPro" id="IPR035484">
    <property type="entry name" value="SIS_PGI/PMI_1"/>
</dbReference>
<dbReference type="GO" id="GO:1901135">
    <property type="term" value="P:carbohydrate derivative metabolic process"/>
    <property type="evidence" value="ECO:0007669"/>
    <property type="project" value="InterPro"/>
</dbReference>
<comment type="caution">
    <text evidence="5">The sequence shown here is derived from an EMBL/GenBank/DDBJ whole genome shotgun (WGS) entry which is preliminary data.</text>
</comment>
<accession>A0A2J0LKY6</accession>
<comment type="similarity">
    <text evidence="1">Belongs to the PGI/PMI family.</text>
</comment>
<dbReference type="GO" id="GO:0005975">
    <property type="term" value="P:carbohydrate metabolic process"/>
    <property type="evidence" value="ECO:0007669"/>
    <property type="project" value="InterPro"/>
</dbReference>
<dbReference type="InterPro" id="IPR046348">
    <property type="entry name" value="SIS_dom_sf"/>
</dbReference>
<name>A0A2J0LKY6_9BACT</name>
<dbReference type="Proteomes" id="UP000231267">
    <property type="component" value="Unassembled WGS sequence"/>
</dbReference>
<dbReference type="EMBL" id="PFGP01000032">
    <property type="protein sequence ID" value="PIW66710.1"/>
    <property type="molecule type" value="Genomic_DNA"/>
</dbReference>
<dbReference type="InterPro" id="IPR019490">
    <property type="entry name" value="Glu6P/Mann6P_isomerase_C"/>
</dbReference>
<dbReference type="Pfam" id="PF10432">
    <property type="entry name" value="bact-PGI_C"/>
    <property type="match status" value="1"/>
</dbReference>
<organism evidence="5 6">
    <name type="scientific">Candidatus Taenaricola geysiri</name>
    <dbReference type="NCBI Taxonomy" id="1974752"/>
    <lineage>
        <taxon>Bacteria</taxon>
        <taxon>Pseudomonadati</taxon>
        <taxon>Candidatus Omnitrophota</taxon>
        <taxon>Candidatus Taenaricola</taxon>
    </lineage>
</organism>
<dbReference type="InterPro" id="IPR001347">
    <property type="entry name" value="SIS_dom"/>
</dbReference>
<protein>
    <submittedName>
        <fullName evidence="5">Bifunctional phosphoglucose/phosphomannose isomerase</fullName>
    </submittedName>
</protein>
<evidence type="ECO:0000259" key="4">
    <source>
        <dbReference type="PROSITE" id="PS51464"/>
    </source>
</evidence>
<proteinExistence type="inferred from homology"/>
<dbReference type="Gene3D" id="3.40.50.10490">
    <property type="entry name" value="Glucose-6-phosphate isomerase like protein, domain 1"/>
    <property type="match status" value="2"/>
</dbReference>
<keyword evidence="3" id="KW-0472">Membrane</keyword>
<dbReference type="NCBIfam" id="TIGR02128">
    <property type="entry name" value="G6PI_arch"/>
    <property type="match status" value="1"/>
</dbReference>
<evidence type="ECO:0000256" key="2">
    <source>
        <dbReference type="ARBA" id="ARBA00023235"/>
    </source>
</evidence>
<reference evidence="5 6" key="1">
    <citation type="submission" date="2017-09" db="EMBL/GenBank/DDBJ databases">
        <title>Depth-based differentiation of microbial function through sediment-hosted aquifers and enrichment of novel symbionts in the deep terrestrial subsurface.</title>
        <authorList>
            <person name="Probst A.J."/>
            <person name="Ladd B."/>
            <person name="Jarett J.K."/>
            <person name="Geller-Mcgrath D.E."/>
            <person name="Sieber C.M."/>
            <person name="Emerson J.B."/>
            <person name="Anantharaman K."/>
            <person name="Thomas B.C."/>
            <person name="Malmstrom R."/>
            <person name="Stieglmeier M."/>
            <person name="Klingl A."/>
            <person name="Woyke T."/>
            <person name="Ryan C.M."/>
            <person name="Banfield J.F."/>
        </authorList>
    </citation>
    <scope>NUCLEOTIDE SEQUENCE [LARGE SCALE GENOMIC DNA]</scope>
    <source>
        <strain evidence="5">CG12_big_fil_rev_8_21_14_0_65_43_15</strain>
    </source>
</reference>
<dbReference type="NCBIfam" id="NF006423">
    <property type="entry name" value="PRK08674.1-2"/>
    <property type="match status" value="1"/>
</dbReference>
<evidence type="ECO:0000256" key="1">
    <source>
        <dbReference type="ARBA" id="ARBA00010523"/>
    </source>
</evidence>
<dbReference type="PROSITE" id="PS51464">
    <property type="entry name" value="SIS"/>
    <property type="match status" value="1"/>
</dbReference>
<dbReference type="CDD" id="cd05017">
    <property type="entry name" value="SIS_PGI_PMI_1"/>
    <property type="match status" value="1"/>
</dbReference>